<accession>A0A1Z3HGQ0</accession>
<dbReference type="InterPro" id="IPR052038">
    <property type="entry name" value="Type-VII_TA_antitoxin"/>
</dbReference>
<keyword evidence="3" id="KW-0548">Nucleotidyltransferase</keyword>
<keyword evidence="6" id="KW-0067">ATP-binding</keyword>
<keyword evidence="5" id="KW-0547">Nucleotide-binding</keyword>
<feature type="domain" description="Polymerase beta nucleotidyltransferase" evidence="8">
    <location>
        <begin position="20"/>
        <end position="110"/>
    </location>
</feature>
<dbReference type="GO" id="GO:0016779">
    <property type="term" value="F:nucleotidyltransferase activity"/>
    <property type="evidence" value="ECO:0007669"/>
    <property type="project" value="UniProtKB-KW"/>
</dbReference>
<evidence type="ECO:0000313" key="10">
    <source>
        <dbReference type="Proteomes" id="UP000191901"/>
    </source>
</evidence>
<evidence type="ECO:0000256" key="6">
    <source>
        <dbReference type="ARBA" id="ARBA00022840"/>
    </source>
</evidence>
<comment type="cofactor">
    <cofactor evidence="1">
        <name>Mg(2+)</name>
        <dbReference type="ChEBI" id="CHEBI:18420"/>
    </cofactor>
</comment>
<keyword evidence="7" id="KW-0460">Magnesium</keyword>
<dbReference type="AlphaFoldDB" id="A0A1Z3HGQ0"/>
<dbReference type="OrthoDB" id="428157at2"/>
<dbReference type="Gene3D" id="3.30.460.10">
    <property type="entry name" value="Beta Polymerase, domain 2"/>
    <property type="match status" value="1"/>
</dbReference>
<dbReference type="GO" id="GO:0046872">
    <property type="term" value="F:metal ion binding"/>
    <property type="evidence" value="ECO:0007669"/>
    <property type="project" value="UniProtKB-KW"/>
</dbReference>
<evidence type="ECO:0000256" key="2">
    <source>
        <dbReference type="ARBA" id="ARBA00022679"/>
    </source>
</evidence>
<evidence type="ECO:0000256" key="3">
    <source>
        <dbReference type="ARBA" id="ARBA00022695"/>
    </source>
</evidence>
<dbReference type="Proteomes" id="UP000191901">
    <property type="component" value="Chromosome"/>
</dbReference>
<dbReference type="Pfam" id="PF18765">
    <property type="entry name" value="Polbeta"/>
    <property type="match status" value="1"/>
</dbReference>
<evidence type="ECO:0000256" key="4">
    <source>
        <dbReference type="ARBA" id="ARBA00022723"/>
    </source>
</evidence>
<evidence type="ECO:0000256" key="5">
    <source>
        <dbReference type="ARBA" id="ARBA00022741"/>
    </source>
</evidence>
<dbReference type="SUPFAM" id="SSF81301">
    <property type="entry name" value="Nucleotidyltransferase"/>
    <property type="match status" value="1"/>
</dbReference>
<evidence type="ECO:0000259" key="8">
    <source>
        <dbReference type="Pfam" id="PF18765"/>
    </source>
</evidence>
<protein>
    <recommendedName>
        <fullName evidence="8">Polymerase beta nucleotidyltransferase domain-containing protein</fullName>
    </recommendedName>
</protein>
<evidence type="ECO:0000256" key="1">
    <source>
        <dbReference type="ARBA" id="ARBA00001946"/>
    </source>
</evidence>
<keyword evidence="2" id="KW-0808">Transferase</keyword>
<dbReference type="PANTHER" id="PTHR33571:SF12">
    <property type="entry name" value="BSL3053 PROTEIN"/>
    <property type="match status" value="1"/>
</dbReference>
<reference evidence="9 10" key="1">
    <citation type="journal article" date="2016" name="Biochim. Biophys. Acta">
        <title>Characterization of red-shifted phycobilisomes isolated from the chlorophyll f-containing cyanobacterium Halomicronema hongdechloris.</title>
        <authorList>
            <person name="Li Y."/>
            <person name="Lin Y."/>
            <person name="Garvey C.J."/>
            <person name="Birch D."/>
            <person name="Corkery R.W."/>
            <person name="Loughlin P.C."/>
            <person name="Scheer H."/>
            <person name="Willows R.D."/>
            <person name="Chen M."/>
        </authorList>
    </citation>
    <scope>NUCLEOTIDE SEQUENCE [LARGE SCALE GENOMIC DNA]</scope>
    <source>
        <strain evidence="9 10">C2206</strain>
    </source>
</reference>
<keyword evidence="10" id="KW-1185">Reference proteome</keyword>
<name>A0A1Z3HGQ0_9CYAN</name>
<dbReference type="InterPro" id="IPR043519">
    <property type="entry name" value="NT_sf"/>
</dbReference>
<proteinExistence type="predicted"/>
<evidence type="ECO:0000256" key="7">
    <source>
        <dbReference type="ARBA" id="ARBA00022842"/>
    </source>
</evidence>
<dbReference type="RefSeq" id="WP_080812771.1">
    <property type="nucleotide sequence ID" value="NZ_CP021983.2"/>
</dbReference>
<dbReference type="KEGG" id="hhg:XM38_004100"/>
<organism evidence="9 10">
    <name type="scientific">Halomicronema hongdechloris C2206</name>
    <dbReference type="NCBI Taxonomy" id="1641165"/>
    <lineage>
        <taxon>Bacteria</taxon>
        <taxon>Bacillati</taxon>
        <taxon>Cyanobacteriota</taxon>
        <taxon>Cyanophyceae</taxon>
        <taxon>Nodosilineales</taxon>
        <taxon>Nodosilineaceae</taxon>
        <taxon>Halomicronema</taxon>
    </lineage>
</organism>
<sequence>MSQPPTTSPILQEITAKRSQIEQLCRRHQVAQLQIFGSATSARFNDTASDIDFLVEFAINTPQGASDRFFDLKQELSDLLGYTIDLVEIQTIKNPYFLEAIAPGRTLLYSLKA</sequence>
<dbReference type="GO" id="GO:0005524">
    <property type="term" value="F:ATP binding"/>
    <property type="evidence" value="ECO:0007669"/>
    <property type="project" value="UniProtKB-KW"/>
</dbReference>
<keyword evidence="4" id="KW-0479">Metal-binding</keyword>
<evidence type="ECO:0000313" key="9">
    <source>
        <dbReference type="EMBL" id="ASC69483.1"/>
    </source>
</evidence>
<dbReference type="EMBL" id="CP021983">
    <property type="protein sequence ID" value="ASC69483.1"/>
    <property type="molecule type" value="Genomic_DNA"/>
</dbReference>
<dbReference type="STRING" id="1641165.XM38_22120"/>
<dbReference type="PANTHER" id="PTHR33571">
    <property type="entry name" value="SSL8005 PROTEIN"/>
    <property type="match status" value="1"/>
</dbReference>
<dbReference type="InterPro" id="IPR041633">
    <property type="entry name" value="Polbeta"/>
</dbReference>
<gene>
    <name evidence="9" type="ORF">XM38_004100</name>
</gene>